<dbReference type="InterPro" id="IPR011129">
    <property type="entry name" value="CSD"/>
</dbReference>
<accession>A0A7Z1MHA8</accession>
<keyword evidence="3" id="KW-1133">Transmembrane helix</keyword>
<proteinExistence type="predicted"/>
<dbReference type="InterPro" id="IPR008613">
    <property type="entry name" value="Excalibur_Ca-bd_domain"/>
</dbReference>
<sequence length="164" mass="18806">MRGKIIRWISNRGFGFIKSDEYERDIFIHISDITKRRRQPKVGDTVEFRLDTSEGIVSAKAASIISPSNKVSTTFINIVAMTVLCFLVASLTAYNWRKNDLPILSKPDLSSQNRNPPPLKFYCEGKIHCREMTSCEEAMFYLRNCPNVKIDGDNDNIPCERQHC</sequence>
<feature type="transmembrane region" description="Helical" evidence="3">
    <location>
        <begin position="75"/>
        <end position="96"/>
    </location>
</feature>
<dbReference type="PROSITE" id="PS00352">
    <property type="entry name" value="CSD_1"/>
    <property type="match status" value="1"/>
</dbReference>
<dbReference type="InterPro" id="IPR012340">
    <property type="entry name" value="NA-bd_OB-fold"/>
</dbReference>
<dbReference type="RefSeq" id="WP_154724133.1">
    <property type="nucleotide sequence ID" value="NZ_CP170596.1"/>
</dbReference>
<comment type="caution">
    <text evidence="5">The sequence shown here is derived from an EMBL/GenBank/DDBJ whole genome shotgun (WGS) entry which is preliminary data.</text>
</comment>
<name>A0A7Z1MHA8_9VIBR</name>
<evidence type="ECO:0000256" key="1">
    <source>
        <dbReference type="ARBA" id="ARBA00022553"/>
    </source>
</evidence>
<dbReference type="Pfam" id="PF05901">
    <property type="entry name" value="Excalibur"/>
    <property type="match status" value="1"/>
</dbReference>
<dbReference type="GO" id="GO:0003730">
    <property type="term" value="F:mRNA 3'-UTR binding"/>
    <property type="evidence" value="ECO:0007669"/>
    <property type="project" value="TreeGrafter"/>
</dbReference>
<keyword evidence="3" id="KW-0812">Transmembrane</keyword>
<dbReference type="CDD" id="cd04458">
    <property type="entry name" value="CSP_CDS"/>
    <property type="match status" value="1"/>
</dbReference>
<dbReference type="GO" id="GO:0043488">
    <property type="term" value="P:regulation of mRNA stability"/>
    <property type="evidence" value="ECO:0007669"/>
    <property type="project" value="TreeGrafter"/>
</dbReference>
<dbReference type="SMART" id="SM00357">
    <property type="entry name" value="CSP"/>
    <property type="match status" value="1"/>
</dbReference>
<evidence type="ECO:0000259" key="4">
    <source>
        <dbReference type="PROSITE" id="PS51857"/>
    </source>
</evidence>
<evidence type="ECO:0000256" key="2">
    <source>
        <dbReference type="RuleBase" id="RU000408"/>
    </source>
</evidence>
<evidence type="ECO:0000256" key="3">
    <source>
        <dbReference type="SAM" id="Phobius"/>
    </source>
</evidence>
<dbReference type="PANTHER" id="PTHR12962:SF1">
    <property type="entry name" value="COLD SHOCK DOMAIN-CONTAINING PROTEIN CG9705"/>
    <property type="match status" value="1"/>
</dbReference>
<dbReference type="InterPro" id="IPR052069">
    <property type="entry name" value="Ca-reg_mRNA-binding_domain"/>
</dbReference>
<evidence type="ECO:0000313" key="5">
    <source>
        <dbReference type="EMBL" id="PMP26111.1"/>
    </source>
</evidence>
<dbReference type="InterPro" id="IPR002059">
    <property type="entry name" value="CSP_DNA-bd"/>
</dbReference>
<dbReference type="PROSITE" id="PS51857">
    <property type="entry name" value="CSD_2"/>
    <property type="match status" value="1"/>
</dbReference>
<dbReference type="Pfam" id="PF00313">
    <property type="entry name" value="CSD"/>
    <property type="match status" value="1"/>
</dbReference>
<dbReference type="EMBL" id="MDBS01000051">
    <property type="protein sequence ID" value="PMP26111.1"/>
    <property type="molecule type" value="Genomic_DNA"/>
</dbReference>
<keyword evidence="1" id="KW-0597">Phosphoprotein</keyword>
<reference evidence="5" key="1">
    <citation type="submission" date="2016-07" db="EMBL/GenBank/DDBJ databases">
        <authorList>
            <person name="Kauffman K."/>
            <person name="Arevalo P."/>
            <person name="Polz M.F."/>
        </authorList>
    </citation>
    <scope>NUCLEOTIDE SEQUENCE</scope>
    <source>
        <strain evidence="5">10N.222.46.E12</strain>
    </source>
</reference>
<dbReference type="PANTHER" id="PTHR12962">
    <property type="entry name" value="CALCIUM-REGULATED HEAT STABLE PROTEIN CRHSP-24-RELATED"/>
    <property type="match status" value="1"/>
</dbReference>
<keyword evidence="3" id="KW-0472">Membrane</keyword>
<protein>
    <recommendedName>
        <fullName evidence="4">CSD domain-containing protein</fullName>
    </recommendedName>
</protein>
<reference evidence="5" key="2">
    <citation type="journal article" date="2018" name="Nature">
        <title>A major lineage of non-tailed dsDNA viruses as unrecognized killers of marine bacteria.</title>
        <authorList>
            <person name="Kauffman K.M."/>
            <person name="Hussain F.A."/>
            <person name="Yang J."/>
            <person name="Arevalo P."/>
            <person name="Brown J.M."/>
            <person name="Chang W.K."/>
            <person name="VanInsberghe D."/>
            <person name="Elsherbini J."/>
            <person name="Sharma R.S."/>
            <person name="Cutler M.B."/>
            <person name="Kelly L."/>
            <person name="Polz M.F."/>
        </authorList>
    </citation>
    <scope>NUCLEOTIDE SEQUENCE</scope>
    <source>
        <strain evidence="5">10N.222.46.E12</strain>
    </source>
</reference>
<dbReference type="AlphaFoldDB" id="A0A7Z1MHA8"/>
<dbReference type="Gene3D" id="2.40.50.140">
    <property type="entry name" value="Nucleic acid-binding proteins"/>
    <property type="match status" value="1"/>
</dbReference>
<organism evidence="5">
    <name type="scientific">Vibrio cyclitrophicus</name>
    <dbReference type="NCBI Taxonomy" id="47951"/>
    <lineage>
        <taxon>Bacteria</taxon>
        <taxon>Pseudomonadati</taxon>
        <taxon>Pseudomonadota</taxon>
        <taxon>Gammaproteobacteria</taxon>
        <taxon>Vibrionales</taxon>
        <taxon>Vibrionaceae</taxon>
        <taxon>Vibrio</taxon>
    </lineage>
</organism>
<comment type="subcellular location">
    <subcellularLocation>
        <location evidence="2">Cytoplasm</location>
    </subcellularLocation>
</comment>
<feature type="domain" description="CSD" evidence="4">
    <location>
        <begin position="1"/>
        <end position="66"/>
    </location>
</feature>
<dbReference type="GO" id="GO:0005829">
    <property type="term" value="C:cytosol"/>
    <property type="evidence" value="ECO:0007669"/>
    <property type="project" value="UniProtKB-ARBA"/>
</dbReference>
<gene>
    <name evidence="5" type="ORF">BCS90_23695</name>
</gene>
<dbReference type="InterPro" id="IPR019844">
    <property type="entry name" value="CSD_CS"/>
</dbReference>
<dbReference type="SUPFAM" id="SSF50249">
    <property type="entry name" value="Nucleic acid-binding proteins"/>
    <property type="match status" value="1"/>
</dbReference>